<gene>
    <name evidence="5" type="ORF">E1292_29990</name>
</gene>
<organism evidence="5 6">
    <name type="scientific">Nonomuraea deserti</name>
    <dbReference type="NCBI Taxonomy" id="1848322"/>
    <lineage>
        <taxon>Bacteria</taxon>
        <taxon>Bacillati</taxon>
        <taxon>Actinomycetota</taxon>
        <taxon>Actinomycetes</taxon>
        <taxon>Streptosporangiales</taxon>
        <taxon>Streptosporangiaceae</taxon>
        <taxon>Nonomuraea</taxon>
    </lineage>
</organism>
<dbReference type="RefSeq" id="WP_132598952.1">
    <property type="nucleotide sequence ID" value="NZ_SMKO01000101.1"/>
</dbReference>
<keyword evidence="1" id="KW-0805">Transcription regulation</keyword>
<dbReference type="SMART" id="SM00895">
    <property type="entry name" value="FCD"/>
    <property type="match status" value="1"/>
</dbReference>
<protein>
    <submittedName>
        <fullName evidence="5">FadR family transcriptional regulator</fullName>
    </submittedName>
</protein>
<evidence type="ECO:0000313" key="5">
    <source>
        <dbReference type="EMBL" id="TDD00021.1"/>
    </source>
</evidence>
<dbReference type="Gene3D" id="1.20.120.530">
    <property type="entry name" value="GntR ligand-binding domain-like"/>
    <property type="match status" value="1"/>
</dbReference>
<dbReference type="PANTHER" id="PTHR43537">
    <property type="entry name" value="TRANSCRIPTIONAL REGULATOR, GNTR FAMILY"/>
    <property type="match status" value="1"/>
</dbReference>
<dbReference type="AlphaFoldDB" id="A0A4R4V5T5"/>
<evidence type="ECO:0000256" key="1">
    <source>
        <dbReference type="ARBA" id="ARBA00023015"/>
    </source>
</evidence>
<feature type="domain" description="GntR C-terminal" evidence="4">
    <location>
        <begin position="1"/>
        <end position="118"/>
    </location>
</feature>
<evidence type="ECO:0000256" key="2">
    <source>
        <dbReference type="ARBA" id="ARBA00023125"/>
    </source>
</evidence>
<dbReference type="EMBL" id="SMKO01000101">
    <property type="protein sequence ID" value="TDD00021.1"/>
    <property type="molecule type" value="Genomic_DNA"/>
</dbReference>
<dbReference type="Pfam" id="PF07729">
    <property type="entry name" value="FCD"/>
    <property type="match status" value="1"/>
</dbReference>
<keyword evidence="6" id="KW-1185">Reference proteome</keyword>
<dbReference type="GO" id="GO:0003677">
    <property type="term" value="F:DNA binding"/>
    <property type="evidence" value="ECO:0007669"/>
    <property type="project" value="UniProtKB-KW"/>
</dbReference>
<sequence>MQARGLVEDWCVRRIVPVDASFIAELESIVAEQEALLDDPLGFIDRDNAFHRLLVRQSGNPVLAEFYESLRERQIRMGIRAVASEENRARTVLQEHTAIVRALAAGDASDALAAHLASTLTVLRLPARAGRA</sequence>
<reference evidence="5 6" key="1">
    <citation type="submission" date="2019-03" db="EMBL/GenBank/DDBJ databases">
        <title>Draft genome sequences of novel Actinobacteria.</title>
        <authorList>
            <person name="Sahin N."/>
            <person name="Ay H."/>
            <person name="Saygin H."/>
        </authorList>
    </citation>
    <scope>NUCLEOTIDE SEQUENCE [LARGE SCALE GENOMIC DNA]</scope>
    <source>
        <strain evidence="5 6">KC310</strain>
    </source>
</reference>
<dbReference type="Proteomes" id="UP000295258">
    <property type="component" value="Unassembled WGS sequence"/>
</dbReference>
<name>A0A4R4V5T5_9ACTN</name>
<dbReference type="PANTHER" id="PTHR43537:SF24">
    <property type="entry name" value="GLUCONATE OPERON TRANSCRIPTIONAL REPRESSOR"/>
    <property type="match status" value="1"/>
</dbReference>
<proteinExistence type="predicted"/>
<evidence type="ECO:0000256" key="3">
    <source>
        <dbReference type="ARBA" id="ARBA00023163"/>
    </source>
</evidence>
<comment type="caution">
    <text evidence="5">The sequence shown here is derived from an EMBL/GenBank/DDBJ whole genome shotgun (WGS) entry which is preliminary data.</text>
</comment>
<dbReference type="SUPFAM" id="SSF48008">
    <property type="entry name" value="GntR ligand-binding domain-like"/>
    <property type="match status" value="1"/>
</dbReference>
<accession>A0A4R4V5T5</accession>
<evidence type="ECO:0000259" key="4">
    <source>
        <dbReference type="SMART" id="SM00895"/>
    </source>
</evidence>
<evidence type="ECO:0000313" key="6">
    <source>
        <dbReference type="Proteomes" id="UP000295258"/>
    </source>
</evidence>
<dbReference type="InterPro" id="IPR008920">
    <property type="entry name" value="TF_FadR/GntR_C"/>
</dbReference>
<keyword evidence="2" id="KW-0238">DNA-binding</keyword>
<dbReference type="InterPro" id="IPR011711">
    <property type="entry name" value="GntR_C"/>
</dbReference>
<keyword evidence="3" id="KW-0804">Transcription</keyword>